<dbReference type="Pfam" id="PF01844">
    <property type="entry name" value="HNH"/>
    <property type="match status" value="1"/>
</dbReference>
<dbReference type="InterPro" id="IPR002711">
    <property type="entry name" value="HNH"/>
</dbReference>
<organism evidence="2 3">
    <name type="scientific">Clostridium punense</name>
    <dbReference type="NCBI Taxonomy" id="1054297"/>
    <lineage>
        <taxon>Bacteria</taxon>
        <taxon>Bacillati</taxon>
        <taxon>Bacillota</taxon>
        <taxon>Clostridia</taxon>
        <taxon>Eubacteriales</taxon>
        <taxon>Clostridiaceae</taxon>
        <taxon>Clostridium</taxon>
    </lineage>
</organism>
<dbReference type="PANTHER" id="PTHR37827">
    <property type="entry name" value="TUDOR DOMAIN-CONTAINING PROTEIN"/>
    <property type="match status" value="1"/>
</dbReference>
<feature type="domain" description="HNH" evidence="1">
    <location>
        <begin position="9"/>
        <end position="49"/>
    </location>
</feature>
<accession>A0ABS4JZ32</accession>
<sequence length="102" mass="11877">MSTEFLTICELCKRKGVNLTEHHLTPREAGGKNLPTALLCTTCHKQIHALFTNKELALNLNTVQKLHDDEKIQRYLKWVEKQPVSAEFTIKKSRHVRKKNKR</sequence>
<protein>
    <recommendedName>
        <fullName evidence="1">HNH domain-containing protein</fullName>
    </recommendedName>
</protein>
<keyword evidence="3" id="KW-1185">Reference proteome</keyword>
<dbReference type="Proteomes" id="UP001519308">
    <property type="component" value="Unassembled WGS sequence"/>
</dbReference>
<dbReference type="PANTHER" id="PTHR37827:SF1">
    <property type="entry name" value="HNH DOMAIN-CONTAINING PROTEIN"/>
    <property type="match status" value="1"/>
</dbReference>
<dbReference type="EMBL" id="JAGGLL010000003">
    <property type="protein sequence ID" value="MBP2020795.1"/>
    <property type="molecule type" value="Genomic_DNA"/>
</dbReference>
<evidence type="ECO:0000313" key="3">
    <source>
        <dbReference type="Proteomes" id="UP001519308"/>
    </source>
</evidence>
<comment type="caution">
    <text evidence="2">The sequence shown here is derived from an EMBL/GenBank/DDBJ whole genome shotgun (WGS) entry which is preliminary data.</text>
</comment>
<reference evidence="2 3" key="1">
    <citation type="submission" date="2021-03" db="EMBL/GenBank/DDBJ databases">
        <title>Genomic Encyclopedia of Type Strains, Phase IV (KMG-IV): sequencing the most valuable type-strain genomes for metagenomic binning, comparative biology and taxonomic classification.</title>
        <authorList>
            <person name="Goeker M."/>
        </authorList>
    </citation>
    <scope>NUCLEOTIDE SEQUENCE [LARGE SCALE GENOMIC DNA]</scope>
    <source>
        <strain evidence="2 3">DSM 28650</strain>
    </source>
</reference>
<gene>
    <name evidence="2" type="ORF">J2Z44_000579</name>
</gene>
<evidence type="ECO:0000259" key="1">
    <source>
        <dbReference type="Pfam" id="PF01844"/>
    </source>
</evidence>
<name>A0ABS4JZ32_9CLOT</name>
<dbReference type="RefSeq" id="WP_021281432.1">
    <property type="nucleotide sequence ID" value="NZ_JAGGLL010000003.1"/>
</dbReference>
<proteinExistence type="predicted"/>
<evidence type="ECO:0000313" key="2">
    <source>
        <dbReference type="EMBL" id="MBP2020795.1"/>
    </source>
</evidence>